<proteinExistence type="predicted"/>
<evidence type="ECO:0000313" key="2">
    <source>
        <dbReference type="Proteomes" id="UP000238479"/>
    </source>
</evidence>
<sequence>MINREMEVCEVACEGQLEASLQQYLEALISEVACVVCLWHPSLHSLQGDGRDVVASLPYPLVACVPGMACDHHFCRVGLAACVLGVASFL</sequence>
<protein>
    <submittedName>
        <fullName evidence="1">Uncharacterized protein</fullName>
    </submittedName>
</protein>
<organism evidence="1 2">
    <name type="scientific">Rosa chinensis</name>
    <name type="common">China rose</name>
    <dbReference type="NCBI Taxonomy" id="74649"/>
    <lineage>
        <taxon>Eukaryota</taxon>
        <taxon>Viridiplantae</taxon>
        <taxon>Streptophyta</taxon>
        <taxon>Embryophyta</taxon>
        <taxon>Tracheophyta</taxon>
        <taxon>Spermatophyta</taxon>
        <taxon>Magnoliopsida</taxon>
        <taxon>eudicotyledons</taxon>
        <taxon>Gunneridae</taxon>
        <taxon>Pentapetalae</taxon>
        <taxon>rosids</taxon>
        <taxon>fabids</taxon>
        <taxon>Rosales</taxon>
        <taxon>Rosaceae</taxon>
        <taxon>Rosoideae</taxon>
        <taxon>Rosoideae incertae sedis</taxon>
        <taxon>Rosa</taxon>
    </lineage>
</organism>
<comment type="caution">
    <text evidence="1">The sequence shown here is derived from an EMBL/GenBank/DDBJ whole genome shotgun (WGS) entry which is preliminary data.</text>
</comment>
<keyword evidence="2" id="KW-1185">Reference proteome</keyword>
<reference evidence="1 2" key="1">
    <citation type="journal article" date="2018" name="Nat. Genet.">
        <title>The Rosa genome provides new insights in the design of modern roses.</title>
        <authorList>
            <person name="Bendahmane M."/>
        </authorList>
    </citation>
    <scope>NUCLEOTIDE SEQUENCE [LARGE SCALE GENOMIC DNA]</scope>
    <source>
        <strain evidence="2">cv. Old Blush</strain>
    </source>
</reference>
<dbReference type="AlphaFoldDB" id="A0A2P6QQT0"/>
<gene>
    <name evidence="1" type="ORF">RchiOBHm_Chr4g0392671</name>
</gene>
<name>A0A2P6QQT0_ROSCH</name>
<dbReference type="Gramene" id="PRQ36540">
    <property type="protein sequence ID" value="PRQ36540"/>
    <property type="gene ID" value="RchiOBHm_Chr4g0392671"/>
</dbReference>
<dbReference type="EMBL" id="PDCK01000042">
    <property type="protein sequence ID" value="PRQ36540.1"/>
    <property type="molecule type" value="Genomic_DNA"/>
</dbReference>
<accession>A0A2P6QQT0</accession>
<dbReference type="Proteomes" id="UP000238479">
    <property type="component" value="Chromosome 4"/>
</dbReference>
<evidence type="ECO:0000313" key="1">
    <source>
        <dbReference type="EMBL" id="PRQ36540.1"/>
    </source>
</evidence>